<sequence>MTSVCYRYTPVVVGYVTLPWQRLERNGICSEQRSANTFVSQLACCEWRLACFGSLVARTHKSARTVMISWLGTSPQLLLAPERPRPSHLDTTTMSSSKARASTVAAAAADMSATESAIEKAERIGAASF</sequence>
<gene>
    <name evidence="1" type="ORF">LSTR_LSTR006419</name>
</gene>
<comment type="caution">
    <text evidence="1">The sequence shown here is derived from an EMBL/GenBank/DDBJ whole genome shotgun (WGS) entry which is preliminary data.</text>
</comment>
<dbReference type="EMBL" id="QKKF02022824">
    <property type="protein sequence ID" value="RZF38020.1"/>
    <property type="molecule type" value="Genomic_DNA"/>
</dbReference>
<dbReference type="AlphaFoldDB" id="A0A482WY95"/>
<dbReference type="InParanoid" id="A0A482WY95"/>
<keyword evidence="2" id="KW-1185">Reference proteome</keyword>
<evidence type="ECO:0000313" key="2">
    <source>
        <dbReference type="Proteomes" id="UP000291343"/>
    </source>
</evidence>
<protein>
    <submittedName>
        <fullName evidence="1">Uncharacterized protein</fullName>
    </submittedName>
</protein>
<organism evidence="1 2">
    <name type="scientific">Laodelphax striatellus</name>
    <name type="common">Small brown planthopper</name>
    <name type="synonym">Delphax striatella</name>
    <dbReference type="NCBI Taxonomy" id="195883"/>
    <lineage>
        <taxon>Eukaryota</taxon>
        <taxon>Metazoa</taxon>
        <taxon>Ecdysozoa</taxon>
        <taxon>Arthropoda</taxon>
        <taxon>Hexapoda</taxon>
        <taxon>Insecta</taxon>
        <taxon>Pterygota</taxon>
        <taxon>Neoptera</taxon>
        <taxon>Paraneoptera</taxon>
        <taxon>Hemiptera</taxon>
        <taxon>Auchenorrhyncha</taxon>
        <taxon>Fulgoroidea</taxon>
        <taxon>Delphacidae</taxon>
        <taxon>Criomorphinae</taxon>
        <taxon>Laodelphax</taxon>
    </lineage>
</organism>
<proteinExistence type="predicted"/>
<reference evidence="1 2" key="1">
    <citation type="journal article" date="2017" name="Gigascience">
        <title>Genome sequence of the small brown planthopper, Laodelphax striatellus.</title>
        <authorList>
            <person name="Zhu J."/>
            <person name="Jiang F."/>
            <person name="Wang X."/>
            <person name="Yang P."/>
            <person name="Bao Y."/>
            <person name="Zhao W."/>
            <person name="Wang W."/>
            <person name="Lu H."/>
            <person name="Wang Q."/>
            <person name="Cui N."/>
            <person name="Li J."/>
            <person name="Chen X."/>
            <person name="Luo L."/>
            <person name="Yu J."/>
            <person name="Kang L."/>
            <person name="Cui F."/>
        </authorList>
    </citation>
    <scope>NUCLEOTIDE SEQUENCE [LARGE SCALE GENOMIC DNA]</scope>
    <source>
        <strain evidence="1">Lst14</strain>
    </source>
</reference>
<evidence type="ECO:0000313" key="1">
    <source>
        <dbReference type="EMBL" id="RZF38020.1"/>
    </source>
</evidence>
<accession>A0A482WY95</accession>
<dbReference type="Proteomes" id="UP000291343">
    <property type="component" value="Unassembled WGS sequence"/>
</dbReference>
<name>A0A482WY95_LAOST</name>